<dbReference type="Pfam" id="PF12693">
    <property type="entry name" value="GspL_C"/>
    <property type="match status" value="1"/>
</dbReference>
<keyword evidence="4" id="KW-1003">Cell membrane</keyword>
<dbReference type="NCBIfam" id="TIGR01709">
    <property type="entry name" value="typeII_sec_gspL"/>
    <property type="match status" value="1"/>
</dbReference>
<dbReference type="InterPro" id="IPR025691">
    <property type="entry name" value="GspL_pp_dom"/>
</dbReference>
<dbReference type="Proteomes" id="UP000189177">
    <property type="component" value="Unassembled WGS sequence"/>
</dbReference>
<keyword evidence="8" id="KW-1133">Transmembrane helix</keyword>
<keyword evidence="9" id="KW-0472">Membrane</keyword>
<keyword evidence="14" id="KW-1185">Reference proteome</keyword>
<dbReference type="CDD" id="cd24017">
    <property type="entry name" value="ASKHA_T2SSL_N"/>
    <property type="match status" value="1"/>
</dbReference>
<feature type="domain" description="GspL periplasmic" evidence="12">
    <location>
        <begin position="266"/>
        <end position="418"/>
    </location>
</feature>
<proteinExistence type="inferred from homology"/>
<evidence type="ECO:0000256" key="10">
    <source>
        <dbReference type="PIRNR" id="PIRNR015761"/>
    </source>
</evidence>
<keyword evidence="5" id="KW-0997">Cell inner membrane</keyword>
<dbReference type="InterPro" id="IPR043129">
    <property type="entry name" value="ATPase_NBD"/>
</dbReference>
<evidence type="ECO:0000313" key="13">
    <source>
        <dbReference type="EMBL" id="OOC09137.1"/>
    </source>
</evidence>
<dbReference type="SUPFAM" id="SSF53067">
    <property type="entry name" value="Actin-like ATPase domain"/>
    <property type="match status" value="1"/>
</dbReference>
<dbReference type="RefSeq" id="WP_244269218.1">
    <property type="nucleotide sequence ID" value="NZ_MUZR01000061.1"/>
</dbReference>
<evidence type="ECO:0000313" key="14">
    <source>
        <dbReference type="Proteomes" id="UP000189177"/>
    </source>
</evidence>
<protein>
    <recommendedName>
        <fullName evidence="10">Type II secretion system protein L</fullName>
        <shortName evidence="10">T2SS protein L</shortName>
    </recommendedName>
</protein>
<dbReference type="Pfam" id="PF05134">
    <property type="entry name" value="T2SSL"/>
    <property type="match status" value="1"/>
</dbReference>
<keyword evidence="3 10" id="KW-0813">Transport</keyword>
<evidence type="ECO:0000256" key="4">
    <source>
        <dbReference type="ARBA" id="ARBA00022475"/>
    </source>
</evidence>
<evidence type="ECO:0000259" key="11">
    <source>
        <dbReference type="Pfam" id="PF05134"/>
    </source>
</evidence>
<comment type="subcellular location">
    <subcellularLocation>
        <location evidence="1">Cell inner membrane</location>
        <topology evidence="1">Single-pass membrane protein</topology>
    </subcellularLocation>
</comment>
<gene>
    <name evidence="13" type="ORF">B1A74_12605</name>
</gene>
<dbReference type="GO" id="GO:0015627">
    <property type="term" value="C:type II protein secretion system complex"/>
    <property type="evidence" value="ECO:0007669"/>
    <property type="project" value="InterPro"/>
</dbReference>
<keyword evidence="6" id="KW-0812">Transmembrane</keyword>
<feature type="domain" description="GspL cytoplasmic actin-ATPase-like" evidence="11">
    <location>
        <begin position="29"/>
        <end position="151"/>
    </location>
</feature>
<keyword evidence="7 10" id="KW-0653">Protein transport</keyword>
<reference evidence="13 14" key="1">
    <citation type="submission" date="2017-02" db="EMBL/GenBank/DDBJ databases">
        <title>Genomic diversity within the haloalkaliphilic genus Thioalkalivibrio.</title>
        <authorList>
            <person name="Ahn A.-C."/>
            <person name="Meier-Kolthoff J."/>
            <person name="Overmars L."/>
            <person name="Richter M."/>
            <person name="Woyke T."/>
            <person name="Sorokin D.Y."/>
            <person name="Muyzer G."/>
        </authorList>
    </citation>
    <scope>NUCLEOTIDE SEQUENCE [LARGE SCALE GENOMIC DNA]</scope>
    <source>
        <strain evidence="13 14">HL17</strain>
    </source>
</reference>
<evidence type="ECO:0000256" key="1">
    <source>
        <dbReference type="ARBA" id="ARBA00004377"/>
    </source>
</evidence>
<dbReference type="GO" id="GO:0009276">
    <property type="term" value="C:Gram-negative-bacterium-type cell wall"/>
    <property type="evidence" value="ECO:0007669"/>
    <property type="project" value="InterPro"/>
</dbReference>
<comment type="caution">
    <text evidence="13">The sequence shown here is derived from an EMBL/GenBank/DDBJ whole genome shotgun (WGS) entry which is preliminary data.</text>
</comment>
<evidence type="ECO:0000256" key="3">
    <source>
        <dbReference type="ARBA" id="ARBA00022448"/>
    </source>
</evidence>
<dbReference type="Gene3D" id="3.30.420.380">
    <property type="match status" value="1"/>
</dbReference>
<accession>A0A1V2ZVH8</accession>
<comment type="function">
    <text evidence="10">Inner membrane component of the type II secretion system required for the energy-dependent secretion of extracellular factors such as proteases and toxins from the periplasm.</text>
</comment>
<dbReference type="GO" id="GO:0005886">
    <property type="term" value="C:plasma membrane"/>
    <property type="evidence" value="ECO:0007669"/>
    <property type="project" value="UniProtKB-SubCell"/>
</dbReference>
<dbReference type="InterPro" id="IPR007812">
    <property type="entry name" value="T2SS_protein-GspL"/>
</dbReference>
<evidence type="ECO:0000259" key="12">
    <source>
        <dbReference type="Pfam" id="PF12693"/>
    </source>
</evidence>
<dbReference type="Gene3D" id="3.30.1360.100">
    <property type="entry name" value="General secretion pathway protein M, EpsM"/>
    <property type="match status" value="1"/>
</dbReference>
<name>A0A1V2ZVH8_9GAMM</name>
<dbReference type="InterPro" id="IPR024230">
    <property type="entry name" value="GspL_cyto_dom"/>
</dbReference>
<dbReference type="AlphaFoldDB" id="A0A1V2ZVH8"/>
<sequence>MIATRGTADWLLFELPEPEDLAGPENAGGALRWLRIARDGEVQSGEATAAELAERVRPDQRLLALVPGERAPLHRVAVPGKSARVRQRALPYALEERLSEDLESVHIVPGPPHGSETTACVVALRHLQQWEGWLAARGLGHTRLIPDIALLRGLADGDHHYVLAGETRCLLVPADAEPLALPRDLAAWWLKTRELPEPEHPGHADAAPLTPSSGWQGSLLELLAANLRSGTLDAGRLRRWLRAARPFELGTRRQQDRGRSILPGPEWRLPASLAVVLGLAWLGGQWLQIHHLERELAATEDAMAEVFARALPERRMVDPVGQFEILLREPETAAGSEDITSPLAEPIALIAEQLDDDTLTLRHLRGDANRLELELDGPGLADIERLRENLQQATERRVRITSAETGDDRVRARLILEERP</sequence>
<evidence type="ECO:0000256" key="8">
    <source>
        <dbReference type="ARBA" id="ARBA00022989"/>
    </source>
</evidence>
<evidence type="ECO:0000256" key="9">
    <source>
        <dbReference type="ARBA" id="ARBA00023136"/>
    </source>
</evidence>
<evidence type="ECO:0000256" key="5">
    <source>
        <dbReference type="ARBA" id="ARBA00022519"/>
    </source>
</evidence>
<dbReference type="STRING" id="252474.B1A74_12605"/>
<evidence type="ECO:0000256" key="2">
    <source>
        <dbReference type="ARBA" id="ARBA00005318"/>
    </source>
</evidence>
<evidence type="ECO:0000256" key="6">
    <source>
        <dbReference type="ARBA" id="ARBA00022692"/>
    </source>
</evidence>
<organism evidence="13 14">
    <name type="scientific">Thioalkalivibrio halophilus</name>
    <dbReference type="NCBI Taxonomy" id="252474"/>
    <lineage>
        <taxon>Bacteria</taxon>
        <taxon>Pseudomonadati</taxon>
        <taxon>Pseudomonadota</taxon>
        <taxon>Gammaproteobacteria</taxon>
        <taxon>Chromatiales</taxon>
        <taxon>Ectothiorhodospiraceae</taxon>
        <taxon>Thioalkalivibrio</taxon>
    </lineage>
</organism>
<comment type="similarity">
    <text evidence="2 10">Belongs to the GSP L family.</text>
</comment>
<evidence type="ECO:0000256" key="7">
    <source>
        <dbReference type="ARBA" id="ARBA00022927"/>
    </source>
</evidence>
<dbReference type="GO" id="GO:0015628">
    <property type="term" value="P:protein secretion by the type II secretion system"/>
    <property type="evidence" value="ECO:0007669"/>
    <property type="project" value="InterPro"/>
</dbReference>
<dbReference type="PIRSF" id="PIRSF015761">
    <property type="entry name" value="Protein_L"/>
    <property type="match status" value="1"/>
</dbReference>
<dbReference type="EMBL" id="MUZR01000061">
    <property type="protein sequence ID" value="OOC09137.1"/>
    <property type="molecule type" value="Genomic_DNA"/>
</dbReference>